<dbReference type="STRING" id="4846.A0A367KIV2"/>
<dbReference type="SUPFAM" id="SSF57701">
    <property type="entry name" value="Zn2/Cys6 DNA-binding domain"/>
    <property type="match status" value="1"/>
</dbReference>
<protein>
    <recommendedName>
        <fullName evidence="7">Zn(2)-C6 fungal-type domain-containing protein</fullName>
    </recommendedName>
</protein>
<dbReference type="PANTHER" id="PTHR47338:SF5">
    <property type="entry name" value="ZN(II)2CYS6 TRANSCRIPTION FACTOR (EUROFUNG)"/>
    <property type="match status" value="1"/>
</dbReference>
<evidence type="ECO:0000256" key="2">
    <source>
        <dbReference type="ARBA" id="ARBA00022723"/>
    </source>
</evidence>
<dbReference type="GO" id="GO:0006351">
    <property type="term" value="P:DNA-templated transcription"/>
    <property type="evidence" value="ECO:0007669"/>
    <property type="project" value="InterPro"/>
</dbReference>
<dbReference type="InterPro" id="IPR001138">
    <property type="entry name" value="Zn2Cys6_DnaBD"/>
</dbReference>
<dbReference type="InterPro" id="IPR007219">
    <property type="entry name" value="XnlR_reg_dom"/>
</dbReference>
<dbReference type="PANTHER" id="PTHR47338">
    <property type="entry name" value="ZN(II)2CYS6 TRANSCRIPTION FACTOR (EUROFUNG)-RELATED"/>
    <property type="match status" value="1"/>
</dbReference>
<name>A0A367KIV2_RHIST</name>
<evidence type="ECO:0000256" key="6">
    <source>
        <dbReference type="SAM" id="MobiDB-lite"/>
    </source>
</evidence>
<dbReference type="PROSITE" id="PS50048">
    <property type="entry name" value="ZN2_CY6_FUNGAL_2"/>
    <property type="match status" value="1"/>
</dbReference>
<dbReference type="CDD" id="cd00067">
    <property type="entry name" value="GAL4"/>
    <property type="match status" value="1"/>
</dbReference>
<gene>
    <name evidence="8" type="ORF">CU098_010485</name>
</gene>
<dbReference type="InterPro" id="IPR036864">
    <property type="entry name" value="Zn2-C6_fun-type_DNA-bd_sf"/>
</dbReference>
<dbReference type="SMART" id="SM00906">
    <property type="entry name" value="Fungal_trans"/>
    <property type="match status" value="1"/>
</dbReference>
<feature type="non-terminal residue" evidence="8">
    <location>
        <position position="1"/>
    </location>
</feature>
<dbReference type="PROSITE" id="PS00463">
    <property type="entry name" value="ZN2_CY6_FUNGAL_1"/>
    <property type="match status" value="1"/>
</dbReference>
<dbReference type="GO" id="GO:0008270">
    <property type="term" value="F:zinc ion binding"/>
    <property type="evidence" value="ECO:0007669"/>
    <property type="project" value="InterPro"/>
</dbReference>
<dbReference type="InterPro" id="IPR050815">
    <property type="entry name" value="TF_fung"/>
</dbReference>
<comment type="subcellular location">
    <subcellularLocation>
        <location evidence="1">Nucleus</location>
    </subcellularLocation>
</comment>
<dbReference type="SMART" id="SM00066">
    <property type="entry name" value="GAL4"/>
    <property type="match status" value="1"/>
</dbReference>
<reference evidence="8 9" key="1">
    <citation type="journal article" date="2018" name="G3 (Bethesda)">
        <title>Phylogenetic and Phylogenomic Definition of Rhizopus Species.</title>
        <authorList>
            <person name="Gryganskyi A.P."/>
            <person name="Golan J."/>
            <person name="Dolatabadi S."/>
            <person name="Mondo S."/>
            <person name="Robb S."/>
            <person name="Idnurm A."/>
            <person name="Muszewska A."/>
            <person name="Steczkiewicz K."/>
            <person name="Masonjones S."/>
            <person name="Liao H.L."/>
            <person name="Gajdeczka M.T."/>
            <person name="Anike F."/>
            <person name="Vuek A."/>
            <person name="Anishchenko I.M."/>
            <person name="Voigt K."/>
            <person name="de Hoog G.S."/>
            <person name="Smith M.E."/>
            <person name="Heitman J."/>
            <person name="Vilgalys R."/>
            <person name="Stajich J.E."/>
        </authorList>
    </citation>
    <scope>NUCLEOTIDE SEQUENCE [LARGE SCALE GENOMIC DNA]</scope>
    <source>
        <strain evidence="8 9">LSU 92-RS-03</strain>
    </source>
</reference>
<comment type="caution">
    <text evidence="8">The sequence shown here is derived from an EMBL/GenBank/DDBJ whole genome shotgun (WGS) entry which is preliminary data.</text>
</comment>
<keyword evidence="5" id="KW-0539">Nucleus</keyword>
<dbReference type="GO" id="GO:0003677">
    <property type="term" value="F:DNA binding"/>
    <property type="evidence" value="ECO:0007669"/>
    <property type="project" value="InterPro"/>
</dbReference>
<evidence type="ECO:0000256" key="5">
    <source>
        <dbReference type="ARBA" id="ARBA00023242"/>
    </source>
</evidence>
<dbReference type="OrthoDB" id="2123952at2759"/>
<dbReference type="Proteomes" id="UP000253551">
    <property type="component" value="Unassembled WGS sequence"/>
</dbReference>
<keyword evidence="9" id="KW-1185">Reference proteome</keyword>
<feature type="compositionally biased region" description="Acidic residues" evidence="6">
    <location>
        <begin position="90"/>
        <end position="101"/>
    </location>
</feature>
<dbReference type="Pfam" id="PF04082">
    <property type="entry name" value="Fungal_trans"/>
    <property type="match status" value="1"/>
</dbReference>
<proteinExistence type="predicted"/>
<evidence type="ECO:0000256" key="3">
    <source>
        <dbReference type="ARBA" id="ARBA00023015"/>
    </source>
</evidence>
<feature type="compositionally biased region" description="Low complexity" evidence="6">
    <location>
        <begin position="136"/>
        <end position="152"/>
    </location>
</feature>
<dbReference type="GO" id="GO:0005634">
    <property type="term" value="C:nucleus"/>
    <property type="evidence" value="ECO:0007669"/>
    <property type="project" value="UniProtKB-SubCell"/>
</dbReference>
<sequence>FHMSSSQQESESKRKRLTQACELCRRKKIKCDGGKPNCSNCTRLNVSCTYSTNNKKRGPRQGYIEMLEQRLAKMEKILLSAESIKSQTECPEEEHEEEEEYPLSVDTHLPNHQSSDNRPTVGSKRSSEEMHEIATSPISYSSRSSSFSSPNSHMMAHTQHSNAIKRDCDLLPSDNIIEHCIDLFFQYLYCTMPIFDQETLRNEIREKKRSEFFILSFLAATARFSDHPEVAENPPWHAGEKYAEKARSLIIKNVDEPSISNIEALLLLCVHEYGCGRGPRSWMYGGMVMRMAMEIGLHEDMEEEEVNSGGEANKTWSQEYRRRLFWVIFTVDKISSAATGKPPSLLDTYCTAFLPSSDSFKSNQYYAETLDGSRYIMNNINGFRDSQLSNANSLFPDMGQDDLTDLSRRGSLSTFAYFVRVIDLLGKVTSYLNFKGKKAKELLPPSHPGSEFQQLDKALDDWYEKLPMHLKNSPANFELYKDTNQTNESRTFIMMHIAHNTLIVLLHRPSLVVADTLDSDLVQSEIKQFVTKSVEKCMAAVDNVTVLLKEIGNCRELMPPFLTYFAYTVATVIVSSSFSPRKEEAQKAKQALGIYFQLLLASDPSARGLWAMADKLYFMIRDLYAIHSNVLRRRTSMDTSSKLSPSSAPLTQPLFSQPSSFAQPPLDQQLQMPSTTLADWTQPYYLNALSNPLTNTSDQDTTSSVFQIPQGYNEPFGFSPISYGKSNDNNHHGL</sequence>
<feature type="domain" description="Zn(2)-C6 fungal-type" evidence="7">
    <location>
        <begin position="20"/>
        <end position="50"/>
    </location>
</feature>
<evidence type="ECO:0000256" key="4">
    <source>
        <dbReference type="ARBA" id="ARBA00023163"/>
    </source>
</evidence>
<feature type="region of interest" description="Disordered" evidence="6">
    <location>
        <begin position="85"/>
        <end position="154"/>
    </location>
</feature>
<accession>A0A367KIV2</accession>
<evidence type="ECO:0000313" key="9">
    <source>
        <dbReference type="Proteomes" id="UP000253551"/>
    </source>
</evidence>
<keyword evidence="4" id="KW-0804">Transcription</keyword>
<evidence type="ECO:0000313" key="8">
    <source>
        <dbReference type="EMBL" id="RCI02154.1"/>
    </source>
</evidence>
<dbReference type="Pfam" id="PF00172">
    <property type="entry name" value="Zn_clus"/>
    <property type="match status" value="1"/>
</dbReference>
<keyword evidence="2" id="KW-0479">Metal-binding</keyword>
<dbReference type="Gene3D" id="4.10.240.10">
    <property type="entry name" value="Zn(2)-C6 fungal-type DNA-binding domain"/>
    <property type="match status" value="1"/>
</dbReference>
<dbReference type="GO" id="GO:0000981">
    <property type="term" value="F:DNA-binding transcription factor activity, RNA polymerase II-specific"/>
    <property type="evidence" value="ECO:0007669"/>
    <property type="project" value="InterPro"/>
</dbReference>
<evidence type="ECO:0000256" key="1">
    <source>
        <dbReference type="ARBA" id="ARBA00004123"/>
    </source>
</evidence>
<dbReference type="CDD" id="cd12148">
    <property type="entry name" value="fungal_TF_MHR"/>
    <property type="match status" value="1"/>
</dbReference>
<organism evidence="8 9">
    <name type="scientific">Rhizopus stolonifer</name>
    <name type="common">Rhizopus nigricans</name>
    <dbReference type="NCBI Taxonomy" id="4846"/>
    <lineage>
        <taxon>Eukaryota</taxon>
        <taxon>Fungi</taxon>
        <taxon>Fungi incertae sedis</taxon>
        <taxon>Mucoromycota</taxon>
        <taxon>Mucoromycotina</taxon>
        <taxon>Mucoromycetes</taxon>
        <taxon>Mucorales</taxon>
        <taxon>Mucorineae</taxon>
        <taxon>Rhizopodaceae</taxon>
        <taxon>Rhizopus</taxon>
    </lineage>
</organism>
<feature type="compositionally biased region" description="Polar residues" evidence="6">
    <location>
        <begin position="110"/>
        <end position="124"/>
    </location>
</feature>
<keyword evidence="3" id="KW-0805">Transcription regulation</keyword>
<evidence type="ECO:0000259" key="7">
    <source>
        <dbReference type="PROSITE" id="PS50048"/>
    </source>
</evidence>
<dbReference type="EMBL" id="PJQM01001508">
    <property type="protein sequence ID" value="RCI02154.1"/>
    <property type="molecule type" value="Genomic_DNA"/>
</dbReference>
<dbReference type="AlphaFoldDB" id="A0A367KIV2"/>